<dbReference type="Gene3D" id="1.10.443.10">
    <property type="entry name" value="Intergrase catalytic core"/>
    <property type="match status" value="1"/>
</dbReference>
<dbReference type="AlphaFoldDB" id="A0A255Z504"/>
<feature type="region of interest" description="Disordered" evidence="2">
    <location>
        <begin position="822"/>
        <end position="854"/>
    </location>
</feature>
<feature type="compositionally biased region" description="Polar residues" evidence="2">
    <location>
        <begin position="828"/>
        <end position="842"/>
    </location>
</feature>
<sequence>MQRPTPNANGLADIKPADLALLAKVERRFLEIGTTDEPNLELLAGRLLLSAVLFGGLLNPNAWRGWFKHLVKVLWMPSHHGFYYKLQPKVFREWYPDPVTGCLRALFDTKLRQAGTVSREWPDPAKLLEWAFADLAESKPRIPGLKKAAAAGPDWLVRTCCARLHMRIPALLADHAAGRVLTHRNTTQRSRSVEEEYHFAGPAYRVERKAELQAKNAERLAEFVVSATPKTAWQPEPLDKALSYLWPAFFPNQPLAGANSRERAQTMRNALDAQIAGWQQPADGNSVHLHLLTWLRQRLDTGALQASPQQKPIRPSTARQYLAYLAGYDWRHIRKTSIHSHLAPERLGRAFQDLSDVSLELPAHSAKWLRAAVASFSDYLHSLNPKIAAVPAPKQTEEASPPRTIVLDTPLFTELLDLLRAWGRTATQPGEPDRDARARACVLASILMYRTGLRGTEVLNLALNDIDIGSDVAELTVRGSAERPNKTPFSRRTLPLHVLMQKDELSAFRQWHARRCDQEYHASPRAKVIPTVTTDALSPEQYLLEPIEAAIRILVNLPLHELTTRKEKGYWHALASPLRHSFATHVITCLVLPDEPIPLPLPRAWTADIVSVERKRRLHAAFLPEGHVGLSVMQAVRYLMGHASHTQSLVTYMHELDWLLAAHLWREGTQPKTSQQQRDKLLDLLPSNARAQKTAFSARHHRRLRNSLAQQAGLPSTAMQFKRGRKAKSAAVQAVSAADDDSLGKYLRPLAFTRPRWKPLLFSPAPSASHQIETPDRGWLALRNLLEWHRRGIDAEQAAEQLALPLADCLRWIERGQRLSEVRVRPRQSPNTPAPGQTSSPPSRRFPQLKSESPRFRGRAAEIIERIWSRSETLVQPRYRNWVMDALKGWQPDPVVSRYRRPINDAAYFLTLIGIPREWLVVRIGNADWQPYMPEMLKLPSVSKDMQDKGMQLTVGDTDLDGKVTKTLRSAVLHGLLLSVIDSEAHILDLEASQP</sequence>
<keyword evidence="4" id="KW-1185">Reference proteome</keyword>
<proteinExistence type="predicted"/>
<dbReference type="InterPro" id="IPR013762">
    <property type="entry name" value="Integrase-like_cat_sf"/>
</dbReference>
<reference evidence="3 4" key="1">
    <citation type="submission" date="2017-07" db="EMBL/GenBank/DDBJ databases">
        <title>Sandarakinorhabdus cyanobacteriorum sp. nov., a novel bacterium isolated from cyanobacterial aggregates in a eutrophic lake.</title>
        <authorList>
            <person name="Cai H."/>
        </authorList>
    </citation>
    <scope>NUCLEOTIDE SEQUENCE [LARGE SCALE GENOMIC DNA]</scope>
    <source>
        <strain evidence="3 4">TH057</strain>
    </source>
</reference>
<dbReference type="InterPro" id="IPR011010">
    <property type="entry name" value="DNA_brk_join_enz"/>
</dbReference>
<evidence type="ECO:0000313" key="3">
    <source>
        <dbReference type="EMBL" id="OYQ35720.1"/>
    </source>
</evidence>
<accession>A0A255Z504</accession>
<evidence type="ECO:0000313" key="4">
    <source>
        <dbReference type="Proteomes" id="UP000216991"/>
    </source>
</evidence>
<dbReference type="SUPFAM" id="SSF56349">
    <property type="entry name" value="DNA breaking-rejoining enzymes"/>
    <property type="match status" value="1"/>
</dbReference>
<dbReference type="EMBL" id="NOXT01000054">
    <property type="protein sequence ID" value="OYQ35720.1"/>
    <property type="molecule type" value="Genomic_DNA"/>
</dbReference>
<comment type="caution">
    <text evidence="3">The sequence shown here is derived from an EMBL/GenBank/DDBJ whole genome shotgun (WGS) entry which is preliminary data.</text>
</comment>
<keyword evidence="1" id="KW-0233">DNA recombination</keyword>
<dbReference type="GO" id="GO:0006310">
    <property type="term" value="P:DNA recombination"/>
    <property type="evidence" value="ECO:0007669"/>
    <property type="project" value="UniProtKB-KW"/>
</dbReference>
<dbReference type="GO" id="GO:0015074">
    <property type="term" value="P:DNA integration"/>
    <property type="evidence" value="ECO:0007669"/>
    <property type="project" value="InterPro"/>
</dbReference>
<name>A0A255Z504_9SPHN</name>
<evidence type="ECO:0000256" key="1">
    <source>
        <dbReference type="ARBA" id="ARBA00023172"/>
    </source>
</evidence>
<evidence type="ECO:0000256" key="2">
    <source>
        <dbReference type="SAM" id="MobiDB-lite"/>
    </source>
</evidence>
<organism evidence="3 4">
    <name type="scientific">Sandarakinorhabdus cyanobacteriorum</name>
    <dbReference type="NCBI Taxonomy" id="1981098"/>
    <lineage>
        <taxon>Bacteria</taxon>
        <taxon>Pseudomonadati</taxon>
        <taxon>Pseudomonadota</taxon>
        <taxon>Alphaproteobacteria</taxon>
        <taxon>Sphingomonadales</taxon>
        <taxon>Sphingosinicellaceae</taxon>
        <taxon>Sandarakinorhabdus</taxon>
    </lineage>
</organism>
<dbReference type="GO" id="GO:0003677">
    <property type="term" value="F:DNA binding"/>
    <property type="evidence" value="ECO:0007669"/>
    <property type="project" value="InterPro"/>
</dbReference>
<protein>
    <submittedName>
        <fullName evidence="3">Uncharacterized protein</fullName>
    </submittedName>
</protein>
<dbReference type="Proteomes" id="UP000216991">
    <property type="component" value="Unassembled WGS sequence"/>
</dbReference>
<gene>
    <name evidence="3" type="ORF">CHU93_01435</name>
</gene>